<protein>
    <submittedName>
        <fullName evidence="1">Uncharacterized protein</fullName>
    </submittedName>
</protein>
<evidence type="ECO:0000313" key="2">
    <source>
        <dbReference type="Proteomes" id="UP001165366"/>
    </source>
</evidence>
<reference evidence="1" key="2">
    <citation type="submission" date="2024-05" db="EMBL/GenBank/DDBJ databases">
        <title>Rhodohalobacter halophilus gen. nov., sp. nov., a moderately halophilic member of the family Balneolaceae.</title>
        <authorList>
            <person name="Xia J."/>
        </authorList>
    </citation>
    <scope>NUCLEOTIDE SEQUENCE</scope>
    <source>
        <strain evidence="1">WB101</strain>
    </source>
</reference>
<reference evidence="1" key="1">
    <citation type="submission" date="2022-01" db="EMBL/GenBank/DDBJ databases">
        <authorList>
            <person name="Wang Y."/>
        </authorList>
    </citation>
    <scope>NUCLEOTIDE SEQUENCE</scope>
    <source>
        <strain evidence="1">WB101</strain>
    </source>
</reference>
<dbReference type="InterPro" id="IPR045538">
    <property type="entry name" value="CIS_TMP"/>
</dbReference>
<dbReference type="EMBL" id="JAKLWS010000023">
    <property type="protein sequence ID" value="MCG2589936.1"/>
    <property type="molecule type" value="Genomic_DNA"/>
</dbReference>
<accession>A0ABS9KGH4</accession>
<comment type="caution">
    <text evidence="1">The sequence shown here is derived from an EMBL/GenBank/DDBJ whole genome shotgun (WGS) entry which is preliminary data.</text>
</comment>
<organism evidence="1 2">
    <name type="scientific">Rhodohalobacter sulfatireducens</name>
    <dbReference type="NCBI Taxonomy" id="2911366"/>
    <lineage>
        <taxon>Bacteria</taxon>
        <taxon>Pseudomonadati</taxon>
        <taxon>Balneolota</taxon>
        <taxon>Balneolia</taxon>
        <taxon>Balneolales</taxon>
        <taxon>Balneolaceae</taxon>
        <taxon>Rhodohalobacter</taxon>
    </lineage>
</organism>
<keyword evidence="2" id="KW-1185">Reference proteome</keyword>
<gene>
    <name evidence="1" type="ORF">L6773_15270</name>
</gene>
<evidence type="ECO:0000313" key="1">
    <source>
        <dbReference type="EMBL" id="MCG2589936.1"/>
    </source>
</evidence>
<sequence length="492" mass="56919">MEDRPHIIQKIQAELTLHSDEKHSEKSEKLKRAIQDAMRSLSPILDDLAGESHFKIDSLSVEIDLSTADFAQLDKKIADAVRDKIEKLFKSQEESPELVSKETVQKLSEENSYREIVSSFLKTGEIPWWAEKSALDEAEKWLLNLSADEWISLIKSLVQNHIYVVNRLVRHFSPVVVQELVRKTVEGHPGSGQLLNLQDEILRFLQNQNLSTAFIHEIERDFISGIIKGRIAGVAQEKLVEHLFISAIKKMISREAQTGGSKKIVTDLRLWLNRSEQQEREYWVEQLEDLSSSDNWIEDRNDELLIEGDFPKESEIDIEPEFIDHRNEISVTNAGVVILHPFLDSLFKNLGYVEDGEFLNQAARERAVCLVHYLATGEEKFPEYELQLPKFLCRWPTGLPINRYLQLSETERTECNSVLSSSLAHWAALKNTGIEGLRGNFLKREGILRREEFGWSLYIEEKTIDILLDKLPWNLSIIKLKWMDEMLTVHWH</sequence>
<name>A0ABS9KGH4_9BACT</name>
<dbReference type="Proteomes" id="UP001165366">
    <property type="component" value="Unassembled WGS sequence"/>
</dbReference>
<dbReference type="RefSeq" id="WP_237855294.1">
    <property type="nucleotide sequence ID" value="NZ_JAKLWS010000023.1"/>
</dbReference>
<proteinExistence type="predicted"/>
<dbReference type="Pfam" id="PF19268">
    <property type="entry name" value="CIS_TMP"/>
    <property type="match status" value="1"/>
</dbReference>